<evidence type="ECO:0000256" key="3">
    <source>
        <dbReference type="ARBA" id="ARBA00022900"/>
    </source>
</evidence>
<dbReference type="GO" id="GO:0004867">
    <property type="term" value="F:serine-type endopeptidase inhibitor activity"/>
    <property type="evidence" value="ECO:0007669"/>
    <property type="project" value="UniProtKB-KW"/>
</dbReference>
<keyword evidence="3" id="KW-0722">Serine protease inhibitor</keyword>
<evidence type="ECO:0000313" key="4">
    <source>
        <dbReference type="EMBL" id="KAK7243403.1"/>
    </source>
</evidence>
<organism evidence="4 5">
    <name type="scientific">Crotalaria pallida</name>
    <name type="common">Smooth rattlebox</name>
    <name type="synonym">Crotalaria striata</name>
    <dbReference type="NCBI Taxonomy" id="3830"/>
    <lineage>
        <taxon>Eukaryota</taxon>
        <taxon>Viridiplantae</taxon>
        <taxon>Streptophyta</taxon>
        <taxon>Embryophyta</taxon>
        <taxon>Tracheophyta</taxon>
        <taxon>Spermatophyta</taxon>
        <taxon>Magnoliopsida</taxon>
        <taxon>eudicotyledons</taxon>
        <taxon>Gunneridae</taxon>
        <taxon>Pentapetalae</taxon>
        <taxon>rosids</taxon>
        <taxon>fabids</taxon>
        <taxon>Fabales</taxon>
        <taxon>Fabaceae</taxon>
        <taxon>Papilionoideae</taxon>
        <taxon>50 kb inversion clade</taxon>
        <taxon>genistoids sensu lato</taxon>
        <taxon>core genistoids</taxon>
        <taxon>Crotalarieae</taxon>
        <taxon>Crotalaria</taxon>
    </lineage>
</organism>
<keyword evidence="2" id="KW-0646">Protease inhibitor</keyword>
<sequence>MHSQIDSLVMLMYQNMFVDHIYIYITKKKLFGVAGTYNQILGTNNNPTKTSWPELEGVTAEEAEKKIKEEIAGVEIQVVPPDSFVTADFKPQRVRLYVDESHKVTRPPKIG</sequence>
<dbReference type="Proteomes" id="UP001372338">
    <property type="component" value="Unassembled WGS sequence"/>
</dbReference>
<dbReference type="Gene3D" id="3.30.10.10">
    <property type="entry name" value="Trypsin Inhibitor V, subunit A"/>
    <property type="match status" value="1"/>
</dbReference>
<dbReference type="GO" id="GO:0009611">
    <property type="term" value="P:response to wounding"/>
    <property type="evidence" value="ECO:0007669"/>
    <property type="project" value="InterPro"/>
</dbReference>
<dbReference type="SUPFAM" id="SSF54654">
    <property type="entry name" value="CI-2 family of serine protease inhibitors"/>
    <property type="match status" value="1"/>
</dbReference>
<evidence type="ECO:0000256" key="2">
    <source>
        <dbReference type="ARBA" id="ARBA00022690"/>
    </source>
</evidence>
<accession>A0AAN9DYU9</accession>
<dbReference type="InterPro" id="IPR036354">
    <property type="entry name" value="Prot_inh_pot1_sf"/>
</dbReference>
<gene>
    <name evidence="4" type="ORF">RIF29_38198</name>
</gene>
<dbReference type="InterPro" id="IPR000864">
    <property type="entry name" value="Prot_inh_pot1"/>
</dbReference>
<dbReference type="PRINTS" id="PR00292">
    <property type="entry name" value="POTATOINHBTR"/>
</dbReference>
<comment type="caution">
    <text evidence="4">The sequence shown here is derived from an EMBL/GenBank/DDBJ whole genome shotgun (WGS) entry which is preliminary data.</text>
</comment>
<reference evidence="4 5" key="1">
    <citation type="submission" date="2024-01" db="EMBL/GenBank/DDBJ databases">
        <title>The genomes of 5 underutilized Papilionoideae crops provide insights into root nodulation and disease resistanc.</title>
        <authorList>
            <person name="Yuan L."/>
        </authorList>
    </citation>
    <scope>NUCLEOTIDE SEQUENCE [LARGE SCALE GENOMIC DNA]</scope>
    <source>
        <strain evidence="4">ZHUSHIDOU_FW_LH</strain>
        <tissue evidence="4">Leaf</tissue>
    </source>
</reference>
<evidence type="ECO:0000313" key="5">
    <source>
        <dbReference type="Proteomes" id="UP001372338"/>
    </source>
</evidence>
<dbReference type="EMBL" id="JAYWIO010000008">
    <property type="protein sequence ID" value="KAK7243403.1"/>
    <property type="molecule type" value="Genomic_DNA"/>
</dbReference>
<dbReference type="PANTHER" id="PTHR33091">
    <property type="entry name" value="PROTEIN, PUTATIVE, EXPRESSED-RELATED"/>
    <property type="match status" value="1"/>
</dbReference>
<dbReference type="PANTHER" id="PTHR33091:SF29">
    <property type="entry name" value="SUBTILISIN INHIBITOR 1"/>
    <property type="match status" value="1"/>
</dbReference>
<proteinExistence type="inferred from homology"/>
<dbReference type="Pfam" id="PF00280">
    <property type="entry name" value="potato_inhibit"/>
    <property type="match status" value="1"/>
</dbReference>
<name>A0AAN9DYU9_CROPI</name>
<keyword evidence="5" id="KW-1185">Reference proteome</keyword>
<protein>
    <submittedName>
        <fullName evidence="4">Uncharacterized protein</fullName>
    </submittedName>
</protein>
<evidence type="ECO:0000256" key="1">
    <source>
        <dbReference type="ARBA" id="ARBA00008210"/>
    </source>
</evidence>
<dbReference type="AlphaFoldDB" id="A0AAN9DYU9"/>
<comment type="similarity">
    <text evidence="1">Belongs to the protease inhibitor I13 (potato type I serine protease inhibitor) family.</text>
</comment>